<accession>A0A4Q1BXW0</accession>
<dbReference type="EMBL" id="SDHY01000006">
    <property type="protein sequence ID" value="RXK47521.1"/>
    <property type="molecule type" value="Genomic_DNA"/>
</dbReference>
<dbReference type="AlphaFoldDB" id="A0A4Q1BXW0"/>
<comment type="caution">
    <text evidence="1">The sequence shown here is derived from an EMBL/GenBank/DDBJ whole genome shotgun (WGS) entry which is preliminary data.</text>
</comment>
<reference evidence="1 2" key="1">
    <citation type="submission" date="2019-01" db="EMBL/GenBank/DDBJ databases">
        <title>Cytophagaceae bacterium strain CAR-16.</title>
        <authorList>
            <person name="Chen W.-M."/>
        </authorList>
    </citation>
    <scope>NUCLEOTIDE SEQUENCE [LARGE SCALE GENOMIC DNA]</scope>
    <source>
        <strain evidence="1 2">CAR-16</strain>
    </source>
</reference>
<proteinExistence type="predicted"/>
<keyword evidence="2" id="KW-1185">Reference proteome</keyword>
<gene>
    <name evidence="1" type="ORF">ESB04_09785</name>
</gene>
<name>A0A4Q1BXW0_9BACT</name>
<dbReference type="RefSeq" id="WP_129027561.1">
    <property type="nucleotide sequence ID" value="NZ_SDHY01000006.1"/>
</dbReference>
<dbReference type="Proteomes" id="UP000289455">
    <property type="component" value="Unassembled WGS sequence"/>
</dbReference>
<evidence type="ECO:0000313" key="1">
    <source>
        <dbReference type="EMBL" id="RXK47521.1"/>
    </source>
</evidence>
<protein>
    <recommendedName>
        <fullName evidence="3">Spheroidene monooxygenase</fullName>
    </recommendedName>
</protein>
<organism evidence="1 2">
    <name type="scientific">Aquirufa rosea</name>
    <dbReference type="NCBI Taxonomy" id="2509241"/>
    <lineage>
        <taxon>Bacteria</taxon>
        <taxon>Pseudomonadati</taxon>
        <taxon>Bacteroidota</taxon>
        <taxon>Cytophagia</taxon>
        <taxon>Cytophagales</taxon>
        <taxon>Flectobacillaceae</taxon>
        <taxon>Aquirufa</taxon>
    </lineage>
</organism>
<evidence type="ECO:0008006" key="3">
    <source>
        <dbReference type="Google" id="ProtNLM"/>
    </source>
</evidence>
<dbReference type="OrthoDB" id="1122317at2"/>
<dbReference type="InterPro" id="IPR049574">
    <property type="entry name" value="CrtA-like"/>
</dbReference>
<evidence type="ECO:0000313" key="2">
    <source>
        <dbReference type="Proteomes" id="UP000289455"/>
    </source>
</evidence>
<dbReference type="CDD" id="cd21650">
    <property type="entry name" value="CrtA-like"/>
    <property type="match status" value="1"/>
</dbReference>
<sequence>MSAQQFIAVRFVHFNGLAARFKAFALMGELRSEPWKATGLIFSKHLGTGGGNGFSIWPDWKTYAFLGLWEKEEDAQKFFQQDARWLRFIELSDSIQGWDALPWKGHGTWNHQQPFEFAENAVPWEGPVAVITRASIKRSQALKFWMNVPSSSRGIQKQAGLIFAKGVGELPILEQATFSLWENTAALDVFAYRSRAHAPMIKKTRQFQWYSEEMFVRMKVIQIHGFKSSLSIG</sequence>